<proteinExistence type="inferred from homology"/>
<dbReference type="InterPro" id="IPR012337">
    <property type="entry name" value="RNaseH-like_sf"/>
</dbReference>
<keyword evidence="8" id="KW-0255">Endonuclease</keyword>
<keyword evidence="3 5" id="KW-0540">Nuclease</keyword>
<comment type="function">
    <text evidence="5">Could be a nuclease involved in processing of the 5'-end of pre-16S rRNA.</text>
</comment>
<organism evidence="8 9">
    <name type="scientific">Tistrella mobilis (strain KA081020-065)</name>
    <dbReference type="NCBI Taxonomy" id="1110502"/>
    <lineage>
        <taxon>Bacteria</taxon>
        <taxon>Pseudomonadati</taxon>
        <taxon>Pseudomonadota</taxon>
        <taxon>Alphaproteobacteria</taxon>
        <taxon>Geminicoccales</taxon>
        <taxon>Geminicoccaceae</taxon>
        <taxon>Tistrella</taxon>
    </lineage>
</organism>
<dbReference type="Proteomes" id="UP000005258">
    <property type="component" value="Plasmid pTM4"/>
</dbReference>
<dbReference type="GO" id="GO:0016788">
    <property type="term" value="F:hydrolase activity, acting on ester bonds"/>
    <property type="evidence" value="ECO:0007669"/>
    <property type="project" value="UniProtKB-UniRule"/>
</dbReference>
<dbReference type="GO" id="GO:0005829">
    <property type="term" value="C:cytosol"/>
    <property type="evidence" value="ECO:0007669"/>
    <property type="project" value="TreeGrafter"/>
</dbReference>
<dbReference type="PANTHER" id="PTHR33317:SF4">
    <property type="entry name" value="POLYNUCLEOTIDYL TRANSFERASE, RIBONUCLEASE H-LIKE SUPERFAMILY PROTEIN"/>
    <property type="match status" value="1"/>
</dbReference>
<evidence type="ECO:0000256" key="6">
    <source>
        <dbReference type="SAM" id="MobiDB-lite"/>
    </source>
</evidence>
<keyword evidence="9" id="KW-1185">Reference proteome</keyword>
<dbReference type="PATRIC" id="fig|1110502.3.peg.5833"/>
<gene>
    <name evidence="8" type="ordered locus">TMO_d0007</name>
</gene>
<dbReference type="SUPFAM" id="SSF53098">
    <property type="entry name" value="Ribonuclease H-like"/>
    <property type="match status" value="1"/>
</dbReference>
<geneLocation type="plasmid" evidence="8 9">
    <name>pTM4</name>
</geneLocation>
<dbReference type="Pfam" id="PF03652">
    <property type="entry name" value="RuvX"/>
    <property type="match status" value="1"/>
</dbReference>
<dbReference type="PANTHER" id="PTHR33317">
    <property type="entry name" value="POLYNUCLEOTIDYL TRANSFERASE, RIBONUCLEASE H-LIKE SUPERFAMILY PROTEIN"/>
    <property type="match status" value="1"/>
</dbReference>
<dbReference type="RefSeq" id="WP_014748548.1">
    <property type="nucleotide sequence ID" value="NC_017959.1"/>
</dbReference>
<dbReference type="Gene3D" id="3.30.420.140">
    <property type="entry name" value="YqgF/RNase H-like domain"/>
    <property type="match status" value="1"/>
</dbReference>
<dbReference type="HOGENOM" id="CLU_098240_1_1_5"/>
<sequence length="202" mass="22189">MTNRNPASEADSEADSGAGPEAPSKPAPKPDLTPWQLARMLPAKGRIMGLDVGTKTVGIAVSDELRRVATPIELIRRTKFRVDAARMAAIVRERGVVAVVLGLPVNMDGTEGPRCQSIRQFRENLAQFLTADGIDLPMMFWDERWSTAAVQRYMIDADMSRKRRAELVDKAAAGYILDGALDAMNRPPPIWAREEDEDAGDT</sequence>
<dbReference type="CDD" id="cd16964">
    <property type="entry name" value="YqgF"/>
    <property type="match status" value="1"/>
</dbReference>
<dbReference type="GO" id="GO:0000967">
    <property type="term" value="P:rRNA 5'-end processing"/>
    <property type="evidence" value="ECO:0007669"/>
    <property type="project" value="UniProtKB-UniRule"/>
</dbReference>
<evidence type="ECO:0000256" key="1">
    <source>
        <dbReference type="ARBA" id="ARBA00022490"/>
    </source>
</evidence>
<dbReference type="AlphaFoldDB" id="I3TXS1"/>
<dbReference type="NCBIfam" id="TIGR00250">
    <property type="entry name" value="RNAse_H_YqgF"/>
    <property type="match status" value="1"/>
</dbReference>
<dbReference type="SMART" id="SM00732">
    <property type="entry name" value="YqgFc"/>
    <property type="match status" value="1"/>
</dbReference>
<feature type="domain" description="YqgF/RNase H-like" evidence="7">
    <location>
        <begin position="45"/>
        <end position="150"/>
    </location>
</feature>
<evidence type="ECO:0000259" key="7">
    <source>
        <dbReference type="SMART" id="SM00732"/>
    </source>
</evidence>
<dbReference type="EC" id="3.1.-.-" evidence="5"/>
<evidence type="ECO:0000313" key="8">
    <source>
        <dbReference type="EMBL" id="AFK57559.1"/>
    </source>
</evidence>
<dbReference type="KEGG" id="tmo:TMO_d0007"/>
<feature type="region of interest" description="Disordered" evidence="6">
    <location>
        <begin position="1"/>
        <end position="33"/>
    </location>
</feature>
<dbReference type="HAMAP" id="MF_00651">
    <property type="entry name" value="Nuclease_YqgF"/>
    <property type="match status" value="1"/>
</dbReference>
<dbReference type="InterPro" id="IPR037027">
    <property type="entry name" value="YqgF/RNaseH-like_dom_sf"/>
</dbReference>
<keyword evidence="8" id="KW-0614">Plasmid</keyword>
<comment type="subcellular location">
    <subcellularLocation>
        <location evidence="5">Cytoplasm</location>
    </subcellularLocation>
</comment>
<accession>I3TXS1</accession>
<reference evidence="8 9" key="1">
    <citation type="journal article" date="2012" name="J. Am. Chem. Soc.">
        <title>Bacterial biosynthesis and maturation of the didemnin anti-cancer agents.</title>
        <authorList>
            <person name="Xu Y."/>
            <person name="Kersten R.D."/>
            <person name="Nam S.J."/>
            <person name="Lu L."/>
            <person name="Al-Suwailem A.M."/>
            <person name="Zheng H."/>
            <person name="Fenical W."/>
            <person name="Dorrestein P.C."/>
            <person name="Moore B.S."/>
            <person name="Qian P.Y."/>
        </authorList>
    </citation>
    <scope>NUCLEOTIDE SEQUENCE [LARGE SCALE GENOMIC DNA]</scope>
    <source>
        <strain evidence="8 9">KA081020-065</strain>
    </source>
</reference>
<evidence type="ECO:0000256" key="3">
    <source>
        <dbReference type="ARBA" id="ARBA00022722"/>
    </source>
</evidence>
<dbReference type="InterPro" id="IPR005227">
    <property type="entry name" value="YqgF"/>
</dbReference>
<name>I3TXS1_TISMK</name>
<evidence type="ECO:0000256" key="5">
    <source>
        <dbReference type="HAMAP-Rule" id="MF_00651"/>
    </source>
</evidence>
<evidence type="ECO:0000256" key="4">
    <source>
        <dbReference type="ARBA" id="ARBA00022801"/>
    </source>
</evidence>
<evidence type="ECO:0000313" key="9">
    <source>
        <dbReference type="Proteomes" id="UP000005258"/>
    </source>
</evidence>
<comment type="similarity">
    <text evidence="5">Belongs to the YqgF HJR family.</text>
</comment>
<keyword evidence="2 5" id="KW-0690">Ribosome biogenesis</keyword>
<protein>
    <recommendedName>
        <fullName evidence="5">Putative pre-16S rRNA nuclease</fullName>
        <ecNumber evidence="5">3.1.-.-</ecNumber>
    </recommendedName>
</protein>
<dbReference type="EMBL" id="CP003240">
    <property type="protein sequence ID" value="AFK57559.1"/>
    <property type="molecule type" value="Genomic_DNA"/>
</dbReference>
<dbReference type="GO" id="GO:0004519">
    <property type="term" value="F:endonuclease activity"/>
    <property type="evidence" value="ECO:0007669"/>
    <property type="project" value="UniProtKB-KW"/>
</dbReference>
<evidence type="ECO:0000256" key="2">
    <source>
        <dbReference type="ARBA" id="ARBA00022517"/>
    </source>
</evidence>
<keyword evidence="1 5" id="KW-0963">Cytoplasm</keyword>
<dbReference type="InterPro" id="IPR006641">
    <property type="entry name" value="YqgF/RNaseH-like_dom"/>
</dbReference>
<keyword evidence="4 5" id="KW-0378">Hydrolase</keyword>